<evidence type="ECO:0000313" key="2">
    <source>
        <dbReference type="EMBL" id="EAC0255660.1"/>
    </source>
</evidence>
<feature type="chain" id="PRO_5019190243" description="Lipoprotein" evidence="1">
    <location>
        <begin position="22"/>
        <end position="159"/>
    </location>
</feature>
<comment type="caution">
    <text evidence="2">The sequence shown here is derived from an EMBL/GenBank/DDBJ whole genome shotgun (WGS) entry which is preliminary data.</text>
</comment>
<reference evidence="2" key="1">
    <citation type="submission" date="2018-11" db="EMBL/GenBank/DDBJ databases">
        <authorList>
            <person name="Ashton P.M."/>
            <person name="Dallman T."/>
            <person name="Nair S."/>
            <person name="De Pinna E."/>
            <person name="Peters T."/>
            <person name="Grant K."/>
        </authorList>
    </citation>
    <scope>NUCLEOTIDE SEQUENCE [LARGE SCALE GENOMIC DNA]</scope>
    <source>
        <strain evidence="2">634658</strain>
    </source>
</reference>
<gene>
    <name evidence="2" type="ORF">EHE49_03145</name>
</gene>
<organism evidence="2">
    <name type="scientific">Salmonella enterica subsp. enterica serovar Chester</name>
    <dbReference type="NCBI Taxonomy" id="149386"/>
    <lineage>
        <taxon>Bacteria</taxon>
        <taxon>Pseudomonadati</taxon>
        <taxon>Pseudomonadota</taxon>
        <taxon>Gammaproteobacteria</taxon>
        <taxon>Enterobacterales</taxon>
        <taxon>Enterobacteriaceae</taxon>
        <taxon>Salmonella</taxon>
    </lineage>
</organism>
<dbReference type="Proteomes" id="UP000839816">
    <property type="component" value="Unassembled WGS sequence"/>
</dbReference>
<accession>A0A3Z4X614</accession>
<name>A0A3Z4X614_SALET</name>
<proteinExistence type="predicted"/>
<evidence type="ECO:0000256" key="1">
    <source>
        <dbReference type="SAM" id="SignalP"/>
    </source>
</evidence>
<feature type="signal peptide" evidence="1">
    <location>
        <begin position="1"/>
        <end position="21"/>
    </location>
</feature>
<evidence type="ECO:0008006" key="3">
    <source>
        <dbReference type="Google" id="ProtNLM"/>
    </source>
</evidence>
<dbReference type="EMBL" id="AAAGNC010000003">
    <property type="protein sequence ID" value="EAC0255660.1"/>
    <property type="molecule type" value="Genomic_DNA"/>
</dbReference>
<sequence length="159" mass="17998">MKLFLVAILALLLTGCPGVIRHVDPDYSSTGDWPFRPLEHPPVYAGGNSPEAKKLAGKMFVADVNAYAYYVYLYAKSLNNYAEAKGWRTPMAAPLCEEFIRPTLHDIPSGIYLDPGSRSPQDISRDLSRQIKSLIRGYREDRESFNRAYERHKSSCLVR</sequence>
<dbReference type="PROSITE" id="PS51257">
    <property type="entry name" value="PROKAR_LIPOPROTEIN"/>
    <property type="match status" value="1"/>
</dbReference>
<protein>
    <recommendedName>
        <fullName evidence="3">Lipoprotein</fullName>
    </recommendedName>
</protein>
<keyword evidence="1" id="KW-0732">Signal</keyword>
<dbReference type="AlphaFoldDB" id="A0A3Z4X614"/>